<dbReference type="PANTHER" id="PTHR15160:SF1">
    <property type="entry name" value="VON HIPPEL-LINDAU DISEASE TUMOR SUPPRESSOR"/>
    <property type="match status" value="1"/>
</dbReference>
<dbReference type="EMBL" id="SMJU01000017">
    <property type="protein sequence ID" value="TDB60388.1"/>
    <property type="molecule type" value="Genomic_DNA"/>
</dbReference>
<name>A0A4R4JZS2_9BACT</name>
<dbReference type="SUPFAM" id="SSF103256">
    <property type="entry name" value="Hypothetical protein TM0160"/>
    <property type="match status" value="1"/>
</dbReference>
<proteinExistence type="predicted"/>
<protein>
    <submittedName>
        <fullName evidence="2">Bifunctional nuclease family protein</fullName>
    </submittedName>
</protein>
<evidence type="ECO:0000313" key="3">
    <source>
        <dbReference type="Proteomes" id="UP000295706"/>
    </source>
</evidence>
<organism evidence="2 3">
    <name type="scientific">Arundinibacter roseus</name>
    <dbReference type="NCBI Taxonomy" id="2070510"/>
    <lineage>
        <taxon>Bacteria</taxon>
        <taxon>Pseudomonadati</taxon>
        <taxon>Bacteroidota</taxon>
        <taxon>Cytophagia</taxon>
        <taxon>Cytophagales</taxon>
        <taxon>Spirosomataceae</taxon>
        <taxon>Arundinibacter</taxon>
    </lineage>
</organism>
<dbReference type="AlphaFoldDB" id="A0A4R4JZS2"/>
<reference evidence="2 3" key="1">
    <citation type="submission" date="2019-02" db="EMBL/GenBank/DDBJ databases">
        <title>Arundinibacter roseus gen. nov., sp. nov., a new member of the family Cytophagaceae.</title>
        <authorList>
            <person name="Szuroczki S."/>
            <person name="Khayer B."/>
            <person name="Sproer C."/>
            <person name="Toumi M."/>
            <person name="Szabo A."/>
            <person name="Felfoldi T."/>
            <person name="Schumann P."/>
            <person name="Toth E."/>
        </authorList>
    </citation>
    <scope>NUCLEOTIDE SEQUENCE [LARGE SCALE GENOMIC DNA]</scope>
    <source>
        <strain evidence="2 3">DMA-k-7a</strain>
    </source>
</reference>
<dbReference type="OrthoDB" id="9788698at2"/>
<gene>
    <name evidence="2" type="ORF">EZE20_20865</name>
</gene>
<dbReference type="InterPro" id="IPR003729">
    <property type="entry name" value="Bi_nuclease_dom"/>
</dbReference>
<dbReference type="PANTHER" id="PTHR15160">
    <property type="entry name" value="VON HIPPEL-LINDAU PROTEIN"/>
    <property type="match status" value="1"/>
</dbReference>
<dbReference type="PROSITE" id="PS51658">
    <property type="entry name" value="BFN"/>
    <property type="match status" value="1"/>
</dbReference>
<evidence type="ECO:0000313" key="2">
    <source>
        <dbReference type="EMBL" id="TDB60388.1"/>
    </source>
</evidence>
<dbReference type="Gene3D" id="3.10.690.10">
    <property type="entry name" value="Bifunctional nuclease domain"/>
    <property type="match status" value="1"/>
</dbReference>
<accession>A0A4R4JZS2</accession>
<dbReference type="Pfam" id="PF02577">
    <property type="entry name" value="BFN_dom"/>
    <property type="match status" value="1"/>
</dbReference>
<dbReference type="InterPro" id="IPR036104">
    <property type="entry name" value="BFN_sf"/>
</dbReference>
<sequence>MLHELWIVALSESQSVPNRYALILEDTVSKRRIPLIIGVAEAQAIAIPMEKMTPGRPQTHDLLATVIRQLDATVKHVVINRFEQGVFFASVFLEKSAVLMEIDARPSDAIALAVRMGCSIFAEEAIIEQSAYYFDEKTRDKKGSYAEYTLDELEELLKKIIAKEDYESAVRVREAIERRKAGGMS</sequence>
<keyword evidence="3" id="KW-1185">Reference proteome</keyword>
<dbReference type="RefSeq" id="WP_132121389.1">
    <property type="nucleotide sequence ID" value="NZ_SMJU01000017.1"/>
</dbReference>
<comment type="caution">
    <text evidence="2">The sequence shown here is derived from an EMBL/GenBank/DDBJ whole genome shotgun (WGS) entry which is preliminary data.</text>
</comment>
<dbReference type="GO" id="GO:0004518">
    <property type="term" value="F:nuclease activity"/>
    <property type="evidence" value="ECO:0007669"/>
    <property type="project" value="InterPro"/>
</dbReference>
<evidence type="ECO:0000259" key="1">
    <source>
        <dbReference type="PROSITE" id="PS51658"/>
    </source>
</evidence>
<dbReference type="Proteomes" id="UP000295706">
    <property type="component" value="Unassembled WGS sequence"/>
</dbReference>
<feature type="domain" description="BFN" evidence="1">
    <location>
        <begin position="2"/>
        <end position="134"/>
    </location>
</feature>